<evidence type="ECO:0000313" key="1">
    <source>
        <dbReference type="EMBL" id="SVC12457.1"/>
    </source>
</evidence>
<name>A0A382JMZ5_9ZZZZ</name>
<organism evidence="1">
    <name type="scientific">marine metagenome</name>
    <dbReference type="NCBI Taxonomy" id="408172"/>
    <lineage>
        <taxon>unclassified sequences</taxon>
        <taxon>metagenomes</taxon>
        <taxon>ecological metagenomes</taxon>
    </lineage>
</organism>
<gene>
    <name evidence="1" type="ORF">METZ01_LOCUS265311</name>
</gene>
<sequence length="103" mass="12394">MNVKQFIPDKDKEPDSREEMDSTHTLYRWSFSCEMISECKPLFDELKDNLEIENLLIDEQVIIQENQPDSESMLLYVYFSSKEHYIGFIERLNKFLIKYSQSK</sequence>
<dbReference type="AlphaFoldDB" id="A0A382JMZ5"/>
<protein>
    <submittedName>
        <fullName evidence="1">Uncharacterized protein</fullName>
    </submittedName>
</protein>
<accession>A0A382JMZ5</accession>
<dbReference type="EMBL" id="UINC01074850">
    <property type="protein sequence ID" value="SVC12457.1"/>
    <property type="molecule type" value="Genomic_DNA"/>
</dbReference>
<reference evidence="1" key="1">
    <citation type="submission" date="2018-05" db="EMBL/GenBank/DDBJ databases">
        <authorList>
            <person name="Lanie J.A."/>
            <person name="Ng W.-L."/>
            <person name="Kazmierczak K.M."/>
            <person name="Andrzejewski T.M."/>
            <person name="Davidsen T.M."/>
            <person name="Wayne K.J."/>
            <person name="Tettelin H."/>
            <person name="Glass J.I."/>
            <person name="Rusch D."/>
            <person name="Podicherti R."/>
            <person name="Tsui H.-C.T."/>
            <person name="Winkler M.E."/>
        </authorList>
    </citation>
    <scope>NUCLEOTIDE SEQUENCE</scope>
</reference>
<proteinExistence type="predicted"/>